<accession>A0A5Q4ZAM4</accession>
<gene>
    <name evidence="1" type="ORF">PDMSB3_0663</name>
</gene>
<organism evidence="1 2">
    <name type="scientific">Paraburkholderia dioscoreae</name>
    <dbReference type="NCBI Taxonomy" id="2604047"/>
    <lineage>
        <taxon>Bacteria</taxon>
        <taxon>Pseudomonadati</taxon>
        <taxon>Pseudomonadota</taxon>
        <taxon>Betaproteobacteria</taxon>
        <taxon>Burkholderiales</taxon>
        <taxon>Burkholderiaceae</taxon>
        <taxon>Paraburkholderia</taxon>
    </lineage>
</organism>
<sequence length="74" mass="8164">MMSLNLVCRAVHGKQGSQPVLRRTRMLAQAGVRLPSHVFFSWAGLGGGASRLTGCWFYVPVCESRHCARSPTFK</sequence>
<dbReference type="KEGG" id="pdio:PDMSB3_0663"/>
<dbReference type="Proteomes" id="UP000325811">
    <property type="component" value="Chromosome I"/>
</dbReference>
<evidence type="ECO:0000313" key="1">
    <source>
        <dbReference type="EMBL" id="VVD27125.1"/>
    </source>
</evidence>
<evidence type="ECO:0000313" key="2">
    <source>
        <dbReference type="Proteomes" id="UP000325811"/>
    </source>
</evidence>
<protein>
    <submittedName>
        <fullName evidence="1">Uncharacterized protein</fullName>
    </submittedName>
</protein>
<name>A0A5Q4ZAM4_9BURK</name>
<dbReference type="EMBL" id="LR699553">
    <property type="protein sequence ID" value="VVD27125.1"/>
    <property type="molecule type" value="Genomic_DNA"/>
</dbReference>
<dbReference type="AlphaFoldDB" id="A0A5Q4ZAM4"/>
<keyword evidence="2" id="KW-1185">Reference proteome</keyword>
<reference evidence="1 2" key="1">
    <citation type="submission" date="2019-08" db="EMBL/GenBank/DDBJ databases">
        <authorList>
            <person name="Herpell B J."/>
        </authorList>
    </citation>
    <scope>NUCLEOTIDE SEQUENCE [LARGE SCALE GENOMIC DNA]</scope>
    <source>
        <strain evidence="2">Msb3</strain>
    </source>
</reference>
<proteinExistence type="predicted"/>